<dbReference type="Pfam" id="PF07949">
    <property type="entry name" value="YbbR"/>
    <property type="match status" value="1"/>
</dbReference>
<dbReference type="Gene3D" id="2.170.120.30">
    <property type="match status" value="1"/>
</dbReference>
<comment type="caution">
    <text evidence="1">The sequence shown here is derived from an EMBL/GenBank/DDBJ whole genome shotgun (WGS) entry which is preliminary data.</text>
</comment>
<dbReference type="EMBL" id="PQAP01000218">
    <property type="protein sequence ID" value="PWB68070.1"/>
    <property type="molecule type" value="Genomic_DNA"/>
</dbReference>
<dbReference type="PANTHER" id="PTHR37804">
    <property type="entry name" value="CDAA REGULATORY PROTEIN CDAR"/>
    <property type="match status" value="1"/>
</dbReference>
<organism evidence="1 2">
    <name type="scientific">candidate division GN15 bacterium</name>
    <dbReference type="NCBI Taxonomy" id="2072418"/>
    <lineage>
        <taxon>Bacteria</taxon>
        <taxon>candidate division GN15</taxon>
    </lineage>
</organism>
<dbReference type="AlphaFoldDB" id="A0A855WU04"/>
<dbReference type="InterPro" id="IPR053154">
    <property type="entry name" value="c-di-AMP_regulator"/>
</dbReference>
<evidence type="ECO:0000313" key="1">
    <source>
        <dbReference type="EMBL" id="PWB68070.1"/>
    </source>
</evidence>
<evidence type="ECO:0008006" key="3">
    <source>
        <dbReference type="Google" id="ProtNLM"/>
    </source>
</evidence>
<accession>A0A855WU04</accession>
<name>A0A855WU04_9BACT</name>
<proteinExistence type="predicted"/>
<dbReference type="PANTHER" id="PTHR37804:SF1">
    <property type="entry name" value="CDAA REGULATORY PROTEIN CDAR"/>
    <property type="match status" value="1"/>
</dbReference>
<dbReference type="InterPro" id="IPR012505">
    <property type="entry name" value="YbbR"/>
</dbReference>
<reference evidence="1 2" key="1">
    <citation type="journal article" date="2018" name="ISME J.">
        <title>A methanotrophic archaeon couples anaerobic oxidation of methane to Fe(III) reduction.</title>
        <authorList>
            <person name="Cai C."/>
            <person name="Leu A.O."/>
            <person name="Xie G.J."/>
            <person name="Guo J."/>
            <person name="Feng Y."/>
            <person name="Zhao J.X."/>
            <person name="Tyson G.W."/>
            <person name="Yuan Z."/>
            <person name="Hu S."/>
        </authorList>
    </citation>
    <scope>NUCLEOTIDE SEQUENCE [LARGE SCALE GENOMIC DNA]</scope>
    <source>
        <strain evidence="1">FeB_12</strain>
    </source>
</reference>
<protein>
    <recommendedName>
        <fullName evidence="3">YbbR-like domain-containing protein</fullName>
    </recommendedName>
</protein>
<gene>
    <name evidence="1" type="ORF">C3F09_12370</name>
</gene>
<dbReference type="Gene3D" id="2.170.120.40">
    <property type="entry name" value="YbbR-like domain"/>
    <property type="match status" value="1"/>
</dbReference>
<dbReference type="Proteomes" id="UP000250918">
    <property type="component" value="Unassembled WGS sequence"/>
</dbReference>
<evidence type="ECO:0000313" key="2">
    <source>
        <dbReference type="Proteomes" id="UP000250918"/>
    </source>
</evidence>
<sequence length="313" mass="33926">MRFLLNNFWLKILALVMGLLVWIHVATEKTYTYQLKLPVTRVDLKVHNTLAAQPPESLTVIVSAKGKSLLQSGWRDQGIRINASKLVAGEYFLNLTPDNTALISSSKNLRLDEIVSPTPIDLNIDVESKAELPVIPDITVTPDDGYAVAGKIEVTPPNVVVTGAKSIVRTLDAVYTQQRELGTVRNSVTLTVPLVPPKGLAMNLDPDSVTLTVPVVPVRTRVYDRLPVAVFNAPPGRSITPNPSSLRVELSGPPEQIDLLNRNALTVSVDFRQRNAATGMAPVKIDCPAGFRVKKSSADSVRLLSSADARSGN</sequence>